<dbReference type="Pfam" id="PF01547">
    <property type="entry name" value="SBP_bac_1"/>
    <property type="match status" value="1"/>
</dbReference>
<dbReference type="EMBL" id="ACBY02000052">
    <property type="protein sequence ID" value="EFB74952.1"/>
    <property type="molecule type" value="Genomic_DNA"/>
</dbReference>
<dbReference type="STRING" id="411471.SUBVAR_06764"/>
<dbReference type="Gene3D" id="3.40.190.10">
    <property type="entry name" value="Periplasmic binding protein-like II"/>
    <property type="match status" value="2"/>
</dbReference>
<keyword evidence="2 6" id="KW-0732">Signal</keyword>
<name>D1PQT7_9FIRM</name>
<gene>
    <name evidence="7" type="ORF">SUBVAR_06764</name>
</gene>
<dbReference type="PANTHER" id="PTHR43649">
    <property type="entry name" value="ARABINOSE-BINDING PROTEIN-RELATED"/>
    <property type="match status" value="1"/>
</dbReference>
<dbReference type="HOGENOM" id="CLU_031285_12_2_9"/>
<feature type="chain" id="PRO_5039572347" evidence="6">
    <location>
        <begin position="23"/>
        <end position="451"/>
    </location>
</feature>
<dbReference type="eggNOG" id="COG1653">
    <property type="taxonomic scope" value="Bacteria"/>
</dbReference>
<evidence type="ECO:0000256" key="2">
    <source>
        <dbReference type="ARBA" id="ARBA00022729"/>
    </source>
</evidence>
<keyword evidence="3" id="KW-0472">Membrane</keyword>
<dbReference type="InterPro" id="IPR050490">
    <property type="entry name" value="Bact_solute-bd_prot1"/>
</dbReference>
<evidence type="ECO:0000256" key="1">
    <source>
        <dbReference type="ARBA" id="ARBA00022475"/>
    </source>
</evidence>
<keyword evidence="1" id="KW-1003">Cell membrane</keyword>
<organism evidence="7 8">
    <name type="scientific">Subdoligranulum variabile DSM 15176</name>
    <dbReference type="NCBI Taxonomy" id="411471"/>
    <lineage>
        <taxon>Bacteria</taxon>
        <taxon>Bacillati</taxon>
        <taxon>Bacillota</taxon>
        <taxon>Clostridia</taxon>
        <taxon>Eubacteriales</taxon>
        <taxon>Oscillospiraceae</taxon>
        <taxon>Subdoligranulum</taxon>
    </lineage>
</organism>
<evidence type="ECO:0000256" key="4">
    <source>
        <dbReference type="ARBA" id="ARBA00023139"/>
    </source>
</evidence>
<reference evidence="7" key="1">
    <citation type="submission" date="2009-12" db="EMBL/GenBank/DDBJ databases">
        <authorList>
            <person name="Weinstock G."/>
            <person name="Sodergren E."/>
            <person name="Clifton S."/>
            <person name="Fulton L."/>
            <person name="Fulton B."/>
            <person name="Courtney L."/>
            <person name="Fronick C."/>
            <person name="Harrison M."/>
            <person name="Strong C."/>
            <person name="Farmer C."/>
            <person name="Delahaunty K."/>
            <person name="Markovic C."/>
            <person name="Hall O."/>
            <person name="Minx P."/>
            <person name="Tomlinson C."/>
            <person name="Mitreva M."/>
            <person name="Nelson J."/>
            <person name="Hou S."/>
            <person name="Wollam A."/>
            <person name="Pepin K.H."/>
            <person name="Johnson M."/>
            <person name="Bhonagiri V."/>
            <person name="Nash W.E."/>
            <person name="Warren W."/>
            <person name="Chinwalla A."/>
            <person name="Mardis E.R."/>
            <person name="Wilson R.K."/>
        </authorList>
    </citation>
    <scope>NUCLEOTIDE SEQUENCE [LARGE SCALE GENOMIC DNA]</scope>
    <source>
        <strain evidence="7">DSM 15176</strain>
    </source>
</reference>
<keyword evidence="8" id="KW-1185">Reference proteome</keyword>
<evidence type="ECO:0000313" key="8">
    <source>
        <dbReference type="Proteomes" id="UP000003438"/>
    </source>
</evidence>
<evidence type="ECO:0000256" key="3">
    <source>
        <dbReference type="ARBA" id="ARBA00023136"/>
    </source>
</evidence>
<keyword evidence="5" id="KW-0449">Lipoprotein</keyword>
<accession>D1PQT7</accession>
<protein>
    <submittedName>
        <fullName evidence="7">ABC transporter, solute-binding protein</fullName>
    </submittedName>
</protein>
<dbReference type="InterPro" id="IPR006059">
    <property type="entry name" value="SBP"/>
</dbReference>
<feature type="signal peptide" evidence="6">
    <location>
        <begin position="1"/>
        <end position="22"/>
    </location>
</feature>
<evidence type="ECO:0000256" key="6">
    <source>
        <dbReference type="SAM" id="SignalP"/>
    </source>
</evidence>
<dbReference type="Proteomes" id="UP000003438">
    <property type="component" value="Unassembled WGS sequence"/>
</dbReference>
<evidence type="ECO:0000313" key="7">
    <source>
        <dbReference type="EMBL" id="EFB74952.1"/>
    </source>
</evidence>
<proteinExistence type="predicted"/>
<comment type="caution">
    <text evidence="7">The sequence shown here is derived from an EMBL/GenBank/DDBJ whole genome shotgun (WGS) entry which is preliminary data.</text>
</comment>
<dbReference type="PROSITE" id="PS51257">
    <property type="entry name" value="PROKAR_LIPOPROTEIN"/>
    <property type="match status" value="1"/>
</dbReference>
<evidence type="ECO:0000256" key="5">
    <source>
        <dbReference type="ARBA" id="ARBA00023288"/>
    </source>
</evidence>
<dbReference type="RefSeq" id="WP_007048115.1">
    <property type="nucleotide sequence ID" value="NZ_GG704770.1"/>
</dbReference>
<dbReference type="SUPFAM" id="SSF53850">
    <property type="entry name" value="Periplasmic binding protein-like II"/>
    <property type="match status" value="1"/>
</dbReference>
<sequence length="451" mass="48563">MKKMKRALALGLAMSLAVSSLAGCGGSSASESASEAAGASTGEAASAGDEQVTLTFWSWLPTTIQWEEMVVAFEEQYPNIKIDYTRTEQDDFTEKLQVVMASGTGPDLFGLSTGTMATQYAPFVADMSELADQYMPGWQDVISSTAVEQCKVDDTLVGMPLLVAGMTDLLYNQTILEECGITEIPRTYEELKADAELIKAKGYIPVAVGAADDWINSDVFVQVSNQFEEGAVYEAEAGERSFTDQCFVDTMTAWQKLFTDGIFEEGALGVNSYPDARDQYFFNRKAAFFLTGSWHLGPISPSNTEIQGTEIANQGDVIGMCVLPSLSPSGTLCGTAGVDTMIAVNKDCKNAEAAMKFVEFMANGTGQQIYVDYLQGAPVSNEITYQGEVDGKLQQQSIDEVNSYVSNAVGNRKLQNSELETAIVVAMQNVAAGSDPATELQTVQEVAESLR</sequence>
<dbReference type="PANTHER" id="PTHR43649:SF33">
    <property type="entry name" value="POLYGALACTURONAN_RHAMNOGALACTURONAN-BINDING PROTEIN YTCQ"/>
    <property type="match status" value="1"/>
</dbReference>
<dbReference type="AlphaFoldDB" id="D1PQT7"/>
<keyword evidence="4" id="KW-0564">Palmitate</keyword>